<organism evidence="1 2">
    <name type="scientific">Pistacia atlantica</name>
    <dbReference type="NCBI Taxonomy" id="434234"/>
    <lineage>
        <taxon>Eukaryota</taxon>
        <taxon>Viridiplantae</taxon>
        <taxon>Streptophyta</taxon>
        <taxon>Embryophyta</taxon>
        <taxon>Tracheophyta</taxon>
        <taxon>Spermatophyta</taxon>
        <taxon>Magnoliopsida</taxon>
        <taxon>eudicotyledons</taxon>
        <taxon>Gunneridae</taxon>
        <taxon>Pentapetalae</taxon>
        <taxon>rosids</taxon>
        <taxon>malvids</taxon>
        <taxon>Sapindales</taxon>
        <taxon>Anacardiaceae</taxon>
        <taxon>Pistacia</taxon>
    </lineage>
</organism>
<dbReference type="EMBL" id="CM047901">
    <property type="protein sequence ID" value="KAJ0097415.1"/>
    <property type="molecule type" value="Genomic_DNA"/>
</dbReference>
<keyword evidence="2" id="KW-1185">Reference proteome</keyword>
<proteinExistence type="predicted"/>
<dbReference type="Proteomes" id="UP001164250">
    <property type="component" value="Chromosome 5"/>
</dbReference>
<reference evidence="2" key="1">
    <citation type="journal article" date="2023" name="G3 (Bethesda)">
        <title>Genome assembly and association tests identify interacting loci associated with vigor, precocity, and sex in interspecific pistachio rootstocks.</title>
        <authorList>
            <person name="Palmer W."/>
            <person name="Jacygrad E."/>
            <person name="Sagayaradj S."/>
            <person name="Cavanaugh K."/>
            <person name="Han R."/>
            <person name="Bertier L."/>
            <person name="Beede B."/>
            <person name="Kafkas S."/>
            <person name="Golino D."/>
            <person name="Preece J."/>
            <person name="Michelmore R."/>
        </authorList>
    </citation>
    <scope>NUCLEOTIDE SEQUENCE [LARGE SCALE GENOMIC DNA]</scope>
</reference>
<evidence type="ECO:0000313" key="2">
    <source>
        <dbReference type="Proteomes" id="UP001164250"/>
    </source>
</evidence>
<name>A0ACC1BER8_9ROSI</name>
<accession>A0ACC1BER8</accession>
<sequence>MDTGQDQRTTRYIYAPCMNPCSETQGPCNVEHKLGELMHYIRVGSAAASMDGLAAQTITVELIARANVALAIAGITPAPPSSSNQ</sequence>
<gene>
    <name evidence="1" type="ORF">Patl1_29222</name>
</gene>
<comment type="caution">
    <text evidence="1">The sequence shown here is derived from an EMBL/GenBank/DDBJ whole genome shotgun (WGS) entry which is preliminary data.</text>
</comment>
<protein>
    <submittedName>
        <fullName evidence="1">Uncharacterized protein</fullName>
    </submittedName>
</protein>
<evidence type="ECO:0000313" key="1">
    <source>
        <dbReference type="EMBL" id="KAJ0097415.1"/>
    </source>
</evidence>